<dbReference type="EMBL" id="MLIQ01000014">
    <property type="protein sequence ID" value="OHU57071.1"/>
    <property type="molecule type" value="Genomic_DNA"/>
</dbReference>
<protein>
    <submittedName>
        <fullName evidence="2">Uncharacterized protein</fullName>
    </submittedName>
</protein>
<name>A0A1S1LQS2_MYCCH</name>
<organism evidence="2 3">
    <name type="scientific">Mycobacteroides chelonae</name>
    <name type="common">Mycobacterium chelonae</name>
    <dbReference type="NCBI Taxonomy" id="1774"/>
    <lineage>
        <taxon>Bacteria</taxon>
        <taxon>Bacillati</taxon>
        <taxon>Actinomycetota</taxon>
        <taxon>Actinomycetes</taxon>
        <taxon>Mycobacteriales</taxon>
        <taxon>Mycobacteriaceae</taxon>
        <taxon>Mycobacteroides</taxon>
    </lineage>
</organism>
<sequence>MVHVPVQLRQINRPSTRTGSTGGRSHIGQSSKIETQLRAPETAPAGDLLPRRGEFTQVNADDRTRGAGTLDSGADKPLP</sequence>
<comment type="caution">
    <text evidence="2">The sequence shown here is derived from an EMBL/GenBank/DDBJ whole genome shotgun (WGS) entry which is preliminary data.</text>
</comment>
<dbReference type="Proteomes" id="UP000180043">
    <property type="component" value="Unassembled WGS sequence"/>
</dbReference>
<evidence type="ECO:0000256" key="1">
    <source>
        <dbReference type="SAM" id="MobiDB-lite"/>
    </source>
</evidence>
<accession>A0A1S1LQS2</accession>
<feature type="compositionally biased region" description="Basic and acidic residues" evidence="1">
    <location>
        <begin position="49"/>
        <end position="65"/>
    </location>
</feature>
<gene>
    <name evidence="2" type="ORF">BKG82_12830</name>
</gene>
<proteinExistence type="predicted"/>
<dbReference type="AlphaFoldDB" id="A0A1S1LQS2"/>
<feature type="region of interest" description="Disordered" evidence="1">
    <location>
        <begin position="1"/>
        <end position="79"/>
    </location>
</feature>
<evidence type="ECO:0000313" key="3">
    <source>
        <dbReference type="Proteomes" id="UP000180043"/>
    </source>
</evidence>
<feature type="compositionally biased region" description="Polar residues" evidence="1">
    <location>
        <begin position="9"/>
        <end position="19"/>
    </location>
</feature>
<evidence type="ECO:0000313" key="2">
    <source>
        <dbReference type="EMBL" id="OHU57071.1"/>
    </source>
</evidence>
<reference evidence="2 3" key="1">
    <citation type="submission" date="2016-10" db="EMBL/GenBank/DDBJ databases">
        <title>Evaluation of Human, Veterinary and Environmental Mycobacterium chelonae Isolates by Core Genome Phylogenomic Analysis, Targeted Gene Comparison, and Anti-microbial Susceptibility Patterns: A Tale of Mistaken Identities.</title>
        <authorList>
            <person name="Fogelson S.B."/>
            <person name="Camus A.C."/>
            <person name="Lorenz W."/>
            <person name="Vasireddy R."/>
            <person name="Vasireddy S."/>
            <person name="Smith T."/>
            <person name="Brown-Elliott B.A."/>
            <person name="Wallace R.J.Jr."/>
            <person name="Hasan N.A."/>
            <person name="Reischl U."/>
            <person name="Sanchez S."/>
        </authorList>
    </citation>
    <scope>NUCLEOTIDE SEQUENCE [LARGE SCALE GENOMIC DNA]</scope>
    <source>
        <strain evidence="2 3">15515</strain>
    </source>
</reference>